<dbReference type="PANTHER" id="PTHR47526">
    <property type="entry name" value="ATP-DEPENDENT DNA HELICASE"/>
    <property type="match status" value="1"/>
</dbReference>
<name>A0AAV8YDI9_9CUCU</name>
<organism evidence="1 2">
    <name type="scientific">Aromia moschata</name>
    <dbReference type="NCBI Taxonomy" id="1265417"/>
    <lineage>
        <taxon>Eukaryota</taxon>
        <taxon>Metazoa</taxon>
        <taxon>Ecdysozoa</taxon>
        <taxon>Arthropoda</taxon>
        <taxon>Hexapoda</taxon>
        <taxon>Insecta</taxon>
        <taxon>Pterygota</taxon>
        <taxon>Neoptera</taxon>
        <taxon>Endopterygota</taxon>
        <taxon>Coleoptera</taxon>
        <taxon>Polyphaga</taxon>
        <taxon>Cucujiformia</taxon>
        <taxon>Chrysomeloidea</taxon>
        <taxon>Cerambycidae</taxon>
        <taxon>Cerambycinae</taxon>
        <taxon>Callichromatini</taxon>
        <taxon>Aromia</taxon>
    </lineage>
</organism>
<keyword evidence="2" id="KW-1185">Reference proteome</keyword>
<dbReference type="EMBL" id="JAPWTK010000135">
    <property type="protein sequence ID" value="KAJ8948507.1"/>
    <property type="molecule type" value="Genomic_DNA"/>
</dbReference>
<comment type="caution">
    <text evidence="1">The sequence shown here is derived from an EMBL/GenBank/DDBJ whole genome shotgun (WGS) entry which is preliminary data.</text>
</comment>
<evidence type="ECO:0000313" key="2">
    <source>
        <dbReference type="Proteomes" id="UP001162162"/>
    </source>
</evidence>
<evidence type="ECO:0008006" key="3">
    <source>
        <dbReference type="Google" id="ProtNLM"/>
    </source>
</evidence>
<dbReference type="PANTHER" id="PTHR47526:SF4">
    <property type="entry name" value="SWIM-TYPE DOMAIN-CONTAINING PROTEIN"/>
    <property type="match status" value="1"/>
</dbReference>
<evidence type="ECO:0000313" key="1">
    <source>
        <dbReference type="EMBL" id="KAJ8948507.1"/>
    </source>
</evidence>
<protein>
    <recommendedName>
        <fullName evidence="3">SWIM-type domain-containing protein</fullName>
    </recommendedName>
</protein>
<gene>
    <name evidence="1" type="ORF">NQ318_000045</name>
</gene>
<dbReference type="AlphaFoldDB" id="A0AAV8YDI9"/>
<sequence length="121" mass="13798">MNAYNQAVCGWVKKVCAKHFDSNVLVLGKKKYGTIISAHCCIVGLKEVCTHKAAVLFSIDQVIRKYEEVTRTGVKAYWMPPSNKPVEPKRLYEIDLSTPKLRRVEDVPLGFREKEKSDIPF</sequence>
<accession>A0AAV8YDI9</accession>
<proteinExistence type="predicted"/>
<reference evidence="1" key="1">
    <citation type="journal article" date="2023" name="Insect Mol. Biol.">
        <title>Genome sequencing provides insights into the evolution of gene families encoding plant cell wall-degrading enzymes in longhorned beetles.</title>
        <authorList>
            <person name="Shin N.R."/>
            <person name="Okamura Y."/>
            <person name="Kirsch R."/>
            <person name="Pauchet Y."/>
        </authorList>
    </citation>
    <scope>NUCLEOTIDE SEQUENCE</scope>
    <source>
        <strain evidence="1">AMC_N1</strain>
    </source>
</reference>
<dbReference type="Proteomes" id="UP001162162">
    <property type="component" value="Unassembled WGS sequence"/>
</dbReference>